<evidence type="ECO:0000313" key="1">
    <source>
        <dbReference type="EMBL" id="MBP1889786.1"/>
    </source>
</evidence>
<proteinExistence type="predicted"/>
<accession>A0ABS4F0L7</accession>
<sequence>MEKKKYYVLKNKNMAITISFLLNKPFYTFDDRFNEGKKVYSFEDDDKFREILTLVSKIRTENSNY</sequence>
<reference evidence="1 2" key="1">
    <citation type="submission" date="2021-03" db="EMBL/GenBank/DDBJ databases">
        <title>Genomic Encyclopedia of Type Strains, Phase IV (KMG-IV): sequencing the most valuable type-strain genomes for metagenomic binning, comparative biology and taxonomic classification.</title>
        <authorList>
            <person name="Goeker M."/>
        </authorList>
    </citation>
    <scope>NUCLEOTIDE SEQUENCE [LARGE SCALE GENOMIC DNA]</scope>
    <source>
        <strain evidence="1 2">DSM 3984</strain>
    </source>
</reference>
<dbReference type="Proteomes" id="UP000783390">
    <property type="component" value="Unassembled WGS sequence"/>
</dbReference>
<dbReference type="EMBL" id="JAGGJZ010000003">
    <property type="protein sequence ID" value="MBP1889786.1"/>
    <property type="molecule type" value="Genomic_DNA"/>
</dbReference>
<keyword evidence="2" id="KW-1185">Reference proteome</keyword>
<evidence type="ECO:0008006" key="3">
    <source>
        <dbReference type="Google" id="ProtNLM"/>
    </source>
</evidence>
<dbReference type="RefSeq" id="WP_209796683.1">
    <property type="nucleotide sequence ID" value="NZ_JAGGJZ010000003.1"/>
</dbReference>
<protein>
    <recommendedName>
        <fullName evidence="3">DUF5659 domain-containing protein</fullName>
    </recommendedName>
</protein>
<name>A0ABS4F0L7_9CLOT</name>
<gene>
    <name evidence="1" type="ORF">J2Z53_001369</name>
</gene>
<evidence type="ECO:0000313" key="2">
    <source>
        <dbReference type="Proteomes" id="UP000783390"/>
    </source>
</evidence>
<comment type="caution">
    <text evidence="1">The sequence shown here is derived from an EMBL/GenBank/DDBJ whole genome shotgun (WGS) entry which is preliminary data.</text>
</comment>
<organism evidence="1 2">
    <name type="scientific">Clostridium moniliforme</name>
    <dbReference type="NCBI Taxonomy" id="39489"/>
    <lineage>
        <taxon>Bacteria</taxon>
        <taxon>Bacillati</taxon>
        <taxon>Bacillota</taxon>
        <taxon>Clostridia</taxon>
        <taxon>Eubacteriales</taxon>
        <taxon>Clostridiaceae</taxon>
        <taxon>Clostridium</taxon>
    </lineage>
</organism>